<name>A0A5Q0QFP6_9SPHI</name>
<dbReference type="RefSeq" id="WP_153512638.1">
    <property type="nucleotide sequence ID" value="NZ_CP045652.1"/>
</dbReference>
<evidence type="ECO:0000313" key="3">
    <source>
        <dbReference type="Proteomes" id="UP000326921"/>
    </source>
</evidence>
<evidence type="ECO:0008006" key="4">
    <source>
        <dbReference type="Google" id="ProtNLM"/>
    </source>
</evidence>
<dbReference type="KEGG" id="sphe:GFH32_16440"/>
<dbReference type="AlphaFoldDB" id="A0A5Q0QFP6"/>
<gene>
    <name evidence="2" type="ORF">GFH32_16440</name>
</gene>
<keyword evidence="1" id="KW-0812">Transmembrane</keyword>
<feature type="transmembrane region" description="Helical" evidence="1">
    <location>
        <begin position="12"/>
        <end position="30"/>
    </location>
</feature>
<sequence>MTYKIHTLHRGKFIWILLGGLFAAGFALSYFDIREIIKIIVLLFCIPAIMFLAAKLSYQESLWTIDGDLLTIHKSGKTTEINISQIEYIKNHMRSGGNLLAIYKKGKSSPNRIWRNKLFVDTDQFEELSMQLKERGIEFIIA</sequence>
<evidence type="ECO:0000313" key="2">
    <source>
        <dbReference type="EMBL" id="QGA27811.1"/>
    </source>
</evidence>
<dbReference type="EMBL" id="CP045652">
    <property type="protein sequence ID" value="QGA27811.1"/>
    <property type="molecule type" value="Genomic_DNA"/>
</dbReference>
<keyword evidence="3" id="KW-1185">Reference proteome</keyword>
<feature type="transmembrane region" description="Helical" evidence="1">
    <location>
        <begin position="36"/>
        <end position="54"/>
    </location>
</feature>
<accession>A0A5Q0QFP6</accession>
<reference evidence="2 3" key="1">
    <citation type="submission" date="2019-10" db="EMBL/GenBank/DDBJ databases">
        <authorList>
            <person name="Dong K."/>
        </authorList>
    </citation>
    <scope>NUCLEOTIDE SEQUENCE [LARGE SCALE GENOMIC DNA]</scope>
    <source>
        <strain evidence="3">dk4302</strain>
    </source>
</reference>
<organism evidence="2 3">
    <name type="scientific">Sphingobacterium zhuxiongii</name>
    <dbReference type="NCBI Taxonomy" id="2662364"/>
    <lineage>
        <taxon>Bacteria</taxon>
        <taxon>Pseudomonadati</taxon>
        <taxon>Bacteroidota</taxon>
        <taxon>Sphingobacteriia</taxon>
        <taxon>Sphingobacteriales</taxon>
        <taxon>Sphingobacteriaceae</taxon>
        <taxon>Sphingobacterium</taxon>
    </lineage>
</organism>
<keyword evidence="1" id="KW-0472">Membrane</keyword>
<dbReference type="Proteomes" id="UP000326921">
    <property type="component" value="Chromosome"/>
</dbReference>
<evidence type="ECO:0000256" key="1">
    <source>
        <dbReference type="SAM" id="Phobius"/>
    </source>
</evidence>
<protein>
    <recommendedName>
        <fullName evidence="4">PH domain-containing protein</fullName>
    </recommendedName>
</protein>
<keyword evidence="1" id="KW-1133">Transmembrane helix</keyword>
<proteinExistence type="predicted"/>